<accession>A0A0M0JVN8</accession>
<feature type="region of interest" description="Disordered" evidence="1">
    <location>
        <begin position="78"/>
        <end position="112"/>
    </location>
</feature>
<gene>
    <name evidence="2" type="ORF">Ctob_014091</name>
</gene>
<evidence type="ECO:0000256" key="1">
    <source>
        <dbReference type="SAM" id="MobiDB-lite"/>
    </source>
</evidence>
<reference evidence="3" key="1">
    <citation type="journal article" date="2015" name="PLoS Genet.">
        <title>Genome Sequence and Transcriptome Analyses of Chrysochromulina tobin: Metabolic Tools for Enhanced Algal Fitness in the Prominent Order Prymnesiales (Haptophyceae).</title>
        <authorList>
            <person name="Hovde B.T."/>
            <person name="Deodato C.R."/>
            <person name="Hunsperger H.M."/>
            <person name="Ryken S.A."/>
            <person name="Yost W."/>
            <person name="Jha R.K."/>
            <person name="Patterson J."/>
            <person name="Monnat R.J. Jr."/>
            <person name="Barlow S.B."/>
            <person name="Starkenburg S.R."/>
            <person name="Cattolico R.A."/>
        </authorList>
    </citation>
    <scope>NUCLEOTIDE SEQUENCE</scope>
    <source>
        <strain evidence="3">CCMP291</strain>
    </source>
</reference>
<name>A0A0M0JVN8_9EUKA</name>
<keyword evidence="3" id="KW-1185">Reference proteome</keyword>
<dbReference type="EMBL" id="JWZX01002190">
    <property type="protein sequence ID" value="KOO30630.1"/>
    <property type="molecule type" value="Genomic_DNA"/>
</dbReference>
<comment type="caution">
    <text evidence="2">The sequence shown here is derived from an EMBL/GenBank/DDBJ whole genome shotgun (WGS) entry which is preliminary data.</text>
</comment>
<proteinExistence type="predicted"/>
<dbReference type="AlphaFoldDB" id="A0A0M0JVN8"/>
<sequence length="112" mass="12574">MTFHHVQSWVEQYPKEHTISDDKKAMFPTASRPALFANLKIRKDHEFAGYVPAFRLLYGKPARIFLVRREGEFRMPRLNPATAVDPGDCDDAGPNDGAYVGDLEITGAGETH</sequence>
<protein>
    <submittedName>
        <fullName evidence="2">Uncharacterized protein</fullName>
    </submittedName>
</protein>
<evidence type="ECO:0000313" key="2">
    <source>
        <dbReference type="EMBL" id="KOO30630.1"/>
    </source>
</evidence>
<dbReference type="Proteomes" id="UP000037460">
    <property type="component" value="Unassembled WGS sequence"/>
</dbReference>
<evidence type="ECO:0000313" key="3">
    <source>
        <dbReference type="Proteomes" id="UP000037460"/>
    </source>
</evidence>
<organism evidence="2 3">
    <name type="scientific">Chrysochromulina tobinii</name>
    <dbReference type="NCBI Taxonomy" id="1460289"/>
    <lineage>
        <taxon>Eukaryota</taxon>
        <taxon>Haptista</taxon>
        <taxon>Haptophyta</taxon>
        <taxon>Prymnesiophyceae</taxon>
        <taxon>Prymnesiales</taxon>
        <taxon>Chrysochromulinaceae</taxon>
        <taxon>Chrysochromulina</taxon>
    </lineage>
</organism>